<name>A0ABT9Y0G2_9BACI</name>
<dbReference type="SUPFAM" id="SSF53850">
    <property type="entry name" value="Periplasmic binding protein-like II"/>
    <property type="match status" value="1"/>
</dbReference>
<sequence length="432" mass="47857">MKKAGKMLLTFSLSVGLLMTGCSKDTSTNVKGKGGETVTLRIGTWEGGDGQAMQQKIADAYMAKHPNVKIQIESVPDQYGTKLLTQIAGGDAPDIFQIGDGDIRTFMEKGALEDLNTYADGKNGIKKEDYYQNVLDVGTIDGKLYTMPKDYSTLAVFYNKSLFDKAGVPYPKKGWTWDDFYAISKKLTKTENGKIVQWGAKLGGAEQRFLLPILYSYGGSFISDDGKKFEGYLNSAGSKEALKFYHDMYFKDKITPSNADSEAFKGVDLFGAQKVAMNVMGRWPVTDYKANPDLKFGTVELPQGPQKDVNTIFYAGYGLYSKSKNKDAAWDYLKYLTGPEGEKVFADHAFTAVKSVAEEKGQTTDPILKPFIDGISKIQIFPERISPYYTTTGSKEVASLMEQFMLGKQINIDEELDKAAKNSDELLSKEQK</sequence>
<dbReference type="PANTHER" id="PTHR30061">
    <property type="entry name" value="MALTOSE-BINDING PERIPLASMIC PROTEIN"/>
    <property type="match status" value="1"/>
</dbReference>
<dbReference type="EMBL" id="JAUSTW010000009">
    <property type="protein sequence ID" value="MDQ0201318.1"/>
    <property type="molecule type" value="Genomic_DNA"/>
</dbReference>
<dbReference type="Proteomes" id="UP001224122">
    <property type="component" value="Unassembled WGS sequence"/>
</dbReference>
<comment type="caution">
    <text evidence="4">The sequence shown here is derived from an EMBL/GenBank/DDBJ whole genome shotgun (WGS) entry which is preliminary data.</text>
</comment>
<dbReference type="InterPro" id="IPR006059">
    <property type="entry name" value="SBP"/>
</dbReference>
<keyword evidence="5" id="KW-1185">Reference proteome</keyword>
<reference evidence="4 5" key="1">
    <citation type="submission" date="2023-07" db="EMBL/GenBank/DDBJ databases">
        <title>Genomic Encyclopedia of Type Strains, Phase IV (KMG-IV): sequencing the most valuable type-strain genomes for metagenomic binning, comparative biology and taxonomic classification.</title>
        <authorList>
            <person name="Goeker M."/>
        </authorList>
    </citation>
    <scope>NUCLEOTIDE SEQUENCE [LARGE SCALE GENOMIC DNA]</scope>
    <source>
        <strain evidence="4 5">DSM 27594</strain>
    </source>
</reference>
<keyword evidence="4" id="KW-0762">Sugar transport</keyword>
<evidence type="ECO:0000313" key="5">
    <source>
        <dbReference type="Proteomes" id="UP001224122"/>
    </source>
</evidence>
<evidence type="ECO:0000256" key="2">
    <source>
        <dbReference type="ARBA" id="ARBA00022448"/>
    </source>
</evidence>
<keyword evidence="2" id="KW-0813">Transport</keyword>
<dbReference type="CDD" id="cd13585">
    <property type="entry name" value="PBP2_TMBP_like"/>
    <property type="match status" value="1"/>
</dbReference>
<gene>
    <name evidence="4" type="ORF">J2S10_004524</name>
</gene>
<accession>A0ABT9Y0G2</accession>
<keyword evidence="3" id="KW-0732">Signal</keyword>
<dbReference type="Pfam" id="PF01547">
    <property type="entry name" value="SBP_bac_1"/>
    <property type="match status" value="1"/>
</dbReference>
<dbReference type="Gene3D" id="3.40.190.10">
    <property type="entry name" value="Periplasmic binding protein-like II"/>
    <property type="match status" value="1"/>
</dbReference>
<evidence type="ECO:0000256" key="1">
    <source>
        <dbReference type="ARBA" id="ARBA00008520"/>
    </source>
</evidence>
<evidence type="ECO:0000313" key="4">
    <source>
        <dbReference type="EMBL" id="MDQ0201318.1"/>
    </source>
</evidence>
<proteinExistence type="inferred from homology"/>
<protein>
    <submittedName>
        <fullName evidence="4">Multiple sugar transport system substrate-binding protein</fullName>
    </submittedName>
</protein>
<evidence type="ECO:0000256" key="3">
    <source>
        <dbReference type="ARBA" id="ARBA00022729"/>
    </source>
</evidence>
<dbReference type="RefSeq" id="WP_307412517.1">
    <property type="nucleotide sequence ID" value="NZ_JAUSTW010000009.1"/>
</dbReference>
<comment type="similarity">
    <text evidence="1">Belongs to the bacterial solute-binding protein 1 family.</text>
</comment>
<organism evidence="4 5">
    <name type="scientific">Neobacillus ginsengisoli</name>
    <dbReference type="NCBI Taxonomy" id="904295"/>
    <lineage>
        <taxon>Bacteria</taxon>
        <taxon>Bacillati</taxon>
        <taxon>Bacillota</taxon>
        <taxon>Bacilli</taxon>
        <taxon>Bacillales</taxon>
        <taxon>Bacillaceae</taxon>
        <taxon>Neobacillus</taxon>
    </lineage>
</organism>
<dbReference type="PROSITE" id="PS51257">
    <property type="entry name" value="PROKAR_LIPOPROTEIN"/>
    <property type="match status" value="1"/>
</dbReference>
<dbReference type="PANTHER" id="PTHR30061:SF50">
    <property type="entry name" value="MALTOSE_MALTODEXTRIN-BINDING PERIPLASMIC PROTEIN"/>
    <property type="match status" value="1"/>
</dbReference>